<evidence type="ECO:0000313" key="2">
    <source>
        <dbReference type="Proteomes" id="UP000765509"/>
    </source>
</evidence>
<protein>
    <submittedName>
        <fullName evidence="1">Uncharacterized protein</fullName>
    </submittedName>
</protein>
<dbReference type="AlphaFoldDB" id="A0A9Q3BI44"/>
<name>A0A9Q3BI44_9BASI</name>
<gene>
    <name evidence="1" type="ORF">O181_005439</name>
</gene>
<keyword evidence="2" id="KW-1185">Reference proteome</keyword>
<accession>A0A9Q3BI44</accession>
<dbReference type="EMBL" id="AVOT02001110">
    <property type="protein sequence ID" value="MBW0465724.1"/>
    <property type="molecule type" value="Genomic_DNA"/>
</dbReference>
<comment type="caution">
    <text evidence="1">The sequence shown here is derived from an EMBL/GenBank/DDBJ whole genome shotgun (WGS) entry which is preliminary data.</text>
</comment>
<reference evidence="1" key="1">
    <citation type="submission" date="2021-03" db="EMBL/GenBank/DDBJ databases">
        <title>Draft genome sequence of rust myrtle Austropuccinia psidii MF-1, a brazilian biotype.</title>
        <authorList>
            <person name="Quecine M.C."/>
            <person name="Pachon D.M.R."/>
            <person name="Bonatelli M.L."/>
            <person name="Correr F.H."/>
            <person name="Franceschini L.M."/>
            <person name="Leite T.F."/>
            <person name="Margarido G.R.A."/>
            <person name="Almeida C.A."/>
            <person name="Ferrarezi J.A."/>
            <person name="Labate C.A."/>
        </authorList>
    </citation>
    <scope>NUCLEOTIDE SEQUENCE</scope>
    <source>
        <strain evidence="1">MF-1</strain>
    </source>
</reference>
<evidence type="ECO:0000313" key="1">
    <source>
        <dbReference type="EMBL" id="MBW0465724.1"/>
    </source>
</evidence>
<sequence length="166" mass="19449">METPNRYILRWQISIQEYRGNVTIVHKAGNIQKYADGLSRWKLPNKPDSPSYVHENSEYQVPIEGINITDVAKQFFEDVRESYKKDKNFHILTPLLDKYCKDTSLTNSLDDIWKTSYHNSRFNIFDGILYQRSKHTCVTFLGSRMSNNTILLDCNDNIYSGHMSED</sequence>
<organism evidence="1 2">
    <name type="scientific">Austropuccinia psidii MF-1</name>
    <dbReference type="NCBI Taxonomy" id="1389203"/>
    <lineage>
        <taxon>Eukaryota</taxon>
        <taxon>Fungi</taxon>
        <taxon>Dikarya</taxon>
        <taxon>Basidiomycota</taxon>
        <taxon>Pucciniomycotina</taxon>
        <taxon>Pucciniomycetes</taxon>
        <taxon>Pucciniales</taxon>
        <taxon>Sphaerophragmiaceae</taxon>
        <taxon>Austropuccinia</taxon>
    </lineage>
</organism>
<proteinExistence type="predicted"/>
<dbReference type="Proteomes" id="UP000765509">
    <property type="component" value="Unassembled WGS sequence"/>
</dbReference>